<dbReference type="EMBL" id="BTFZ01000010">
    <property type="protein sequence ID" value="GMM35603.1"/>
    <property type="molecule type" value="Genomic_DNA"/>
</dbReference>
<feature type="domain" description="C2H2-type" evidence="3">
    <location>
        <begin position="178"/>
        <end position="205"/>
    </location>
</feature>
<accession>A0AAV5QLE1</accession>
<dbReference type="AlphaFoldDB" id="A0AAV5QLE1"/>
<dbReference type="InterPro" id="IPR036236">
    <property type="entry name" value="Znf_C2H2_sf"/>
</dbReference>
<evidence type="ECO:0000313" key="5">
    <source>
        <dbReference type="Proteomes" id="UP001360560"/>
    </source>
</evidence>
<dbReference type="Proteomes" id="UP001360560">
    <property type="component" value="Unassembled WGS sequence"/>
</dbReference>
<evidence type="ECO:0000259" key="3">
    <source>
        <dbReference type="PROSITE" id="PS50157"/>
    </source>
</evidence>
<gene>
    <name evidence="4" type="ORF">DASC09_029280</name>
</gene>
<dbReference type="GeneID" id="90073582"/>
<keyword evidence="1" id="KW-0863">Zinc-finger</keyword>
<feature type="compositionally biased region" description="Basic residues" evidence="2">
    <location>
        <begin position="193"/>
        <end position="204"/>
    </location>
</feature>
<keyword evidence="1" id="KW-0862">Zinc</keyword>
<dbReference type="SUPFAM" id="SSF57667">
    <property type="entry name" value="beta-beta-alpha zinc fingers"/>
    <property type="match status" value="1"/>
</dbReference>
<keyword evidence="5" id="KW-1185">Reference proteome</keyword>
<name>A0AAV5QLE1_9ASCO</name>
<dbReference type="Gene3D" id="3.30.160.60">
    <property type="entry name" value="Classic Zinc Finger"/>
    <property type="match status" value="1"/>
</dbReference>
<dbReference type="RefSeq" id="XP_064852603.1">
    <property type="nucleotide sequence ID" value="XM_064996531.1"/>
</dbReference>
<dbReference type="InterPro" id="IPR013087">
    <property type="entry name" value="Znf_C2H2_type"/>
</dbReference>
<proteinExistence type="predicted"/>
<dbReference type="PROSITE" id="PS50157">
    <property type="entry name" value="ZINC_FINGER_C2H2_2"/>
    <property type="match status" value="1"/>
</dbReference>
<evidence type="ECO:0000256" key="1">
    <source>
        <dbReference type="PROSITE-ProRule" id="PRU00042"/>
    </source>
</evidence>
<evidence type="ECO:0000313" key="4">
    <source>
        <dbReference type="EMBL" id="GMM35603.1"/>
    </source>
</evidence>
<dbReference type="PROSITE" id="PS00028">
    <property type="entry name" value="ZINC_FINGER_C2H2_1"/>
    <property type="match status" value="1"/>
</dbReference>
<keyword evidence="1" id="KW-0479">Metal-binding</keyword>
<protein>
    <recommendedName>
        <fullName evidence="3">C2H2-type domain-containing protein</fullName>
    </recommendedName>
</protein>
<dbReference type="SMART" id="SM00355">
    <property type="entry name" value="ZnF_C2H2"/>
    <property type="match status" value="1"/>
</dbReference>
<reference evidence="4 5" key="1">
    <citation type="journal article" date="2023" name="Elife">
        <title>Identification of key yeast species and microbe-microbe interactions impacting larval growth of Drosophila in the wild.</title>
        <authorList>
            <person name="Mure A."/>
            <person name="Sugiura Y."/>
            <person name="Maeda R."/>
            <person name="Honda K."/>
            <person name="Sakurai N."/>
            <person name="Takahashi Y."/>
            <person name="Watada M."/>
            <person name="Katoh T."/>
            <person name="Gotoh A."/>
            <person name="Gotoh Y."/>
            <person name="Taniguchi I."/>
            <person name="Nakamura K."/>
            <person name="Hayashi T."/>
            <person name="Katayama T."/>
            <person name="Uemura T."/>
            <person name="Hattori Y."/>
        </authorList>
    </citation>
    <scope>NUCLEOTIDE SEQUENCE [LARGE SCALE GENOMIC DNA]</scope>
    <source>
        <strain evidence="4 5">SC-9</strain>
    </source>
</reference>
<comment type="caution">
    <text evidence="4">The sequence shown here is derived from an EMBL/GenBank/DDBJ whole genome shotgun (WGS) entry which is preliminary data.</text>
</comment>
<dbReference type="GO" id="GO:0008270">
    <property type="term" value="F:zinc ion binding"/>
    <property type="evidence" value="ECO:0007669"/>
    <property type="project" value="UniProtKB-KW"/>
</dbReference>
<organism evidence="4 5">
    <name type="scientific">Saccharomycopsis crataegensis</name>
    <dbReference type="NCBI Taxonomy" id="43959"/>
    <lineage>
        <taxon>Eukaryota</taxon>
        <taxon>Fungi</taxon>
        <taxon>Dikarya</taxon>
        <taxon>Ascomycota</taxon>
        <taxon>Saccharomycotina</taxon>
        <taxon>Saccharomycetes</taxon>
        <taxon>Saccharomycopsidaceae</taxon>
        <taxon>Saccharomycopsis</taxon>
    </lineage>
</organism>
<sequence length="237" mass="26440">MIIYVDQYHYYILATPLQSSNTAMLSSAFPAYKSPFPSLTPNGATDSSTPRKISLPPIDSLLQYHYEAPSSNHYSYTYQRPQYYPSPVASSSYTSPTTSPISPLLGLPTFGSSIVVQPELPKAASAQQVSTRPAMMKTIKPQSKVMAAKQPAKPLSFEEMTSNVFFSNPNFEKDIRKHKCVTCDKRFKSQGHLNRHKQTHKKSKKENCVAKQNKSPKSCKSVKVVPESKMSLVRLLS</sequence>
<evidence type="ECO:0000256" key="2">
    <source>
        <dbReference type="SAM" id="MobiDB-lite"/>
    </source>
</evidence>
<feature type="region of interest" description="Disordered" evidence="2">
    <location>
        <begin position="190"/>
        <end position="223"/>
    </location>
</feature>